<organism evidence="1 2">
    <name type="scientific">Globisporangium ultimum (strain ATCC 200006 / CBS 805.95 / DAOM BR144)</name>
    <name type="common">Pythium ultimum</name>
    <dbReference type="NCBI Taxonomy" id="431595"/>
    <lineage>
        <taxon>Eukaryota</taxon>
        <taxon>Sar</taxon>
        <taxon>Stramenopiles</taxon>
        <taxon>Oomycota</taxon>
        <taxon>Peronosporomycetes</taxon>
        <taxon>Pythiales</taxon>
        <taxon>Pythiaceae</taxon>
        <taxon>Globisporangium</taxon>
    </lineage>
</organism>
<dbReference type="AlphaFoldDB" id="K3X3S0"/>
<evidence type="ECO:0000313" key="2">
    <source>
        <dbReference type="Proteomes" id="UP000019132"/>
    </source>
</evidence>
<dbReference type="HOGENOM" id="CLU_2283091_0_0_1"/>
<sequence length="119" mass="13280">MNGEYHKLCEYHRQRANLNQQRVHQRRKLRLKQAALLSPLSASSSPANNEMSLPPILPNVDSSLSEQQVDVGYFLEPCSSPCGDLPIHDLKILQALLFHSSPPQKGSNVLAQNNDVLIL</sequence>
<dbReference type="InParanoid" id="K3X3S0"/>
<reference evidence="2" key="2">
    <citation type="submission" date="2010-04" db="EMBL/GenBank/DDBJ databases">
        <authorList>
            <person name="Buell R."/>
            <person name="Hamilton J."/>
            <person name="Hostetler J."/>
        </authorList>
    </citation>
    <scope>NUCLEOTIDE SEQUENCE [LARGE SCALE GENOMIC DNA]</scope>
    <source>
        <strain evidence="2">DAOM:BR144</strain>
    </source>
</reference>
<dbReference type="VEuPathDB" id="FungiDB:PYU1_G011843"/>
<reference evidence="2" key="1">
    <citation type="journal article" date="2010" name="Genome Biol.">
        <title>Genome sequence of the necrotrophic plant pathogen Pythium ultimum reveals original pathogenicity mechanisms and effector repertoire.</title>
        <authorList>
            <person name="Levesque C.A."/>
            <person name="Brouwer H."/>
            <person name="Cano L."/>
            <person name="Hamilton J.P."/>
            <person name="Holt C."/>
            <person name="Huitema E."/>
            <person name="Raffaele S."/>
            <person name="Robideau G.P."/>
            <person name="Thines M."/>
            <person name="Win J."/>
            <person name="Zerillo M.M."/>
            <person name="Beakes G.W."/>
            <person name="Boore J.L."/>
            <person name="Busam D."/>
            <person name="Dumas B."/>
            <person name="Ferriera S."/>
            <person name="Fuerstenberg S.I."/>
            <person name="Gachon C.M."/>
            <person name="Gaulin E."/>
            <person name="Govers F."/>
            <person name="Grenville-Briggs L."/>
            <person name="Horner N."/>
            <person name="Hostetler J."/>
            <person name="Jiang R.H."/>
            <person name="Johnson J."/>
            <person name="Krajaejun T."/>
            <person name="Lin H."/>
            <person name="Meijer H.J."/>
            <person name="Moore B."/>
            <person name="Morris P."/>
            <person name="Phuntmart V."/>
            <person name="Puiu D."/>
            <person name="Shetty J."/>
            <person name="Stajich J.E."/>
            <person name="Tripathy S."/>
            <person name="Wawra S."/>
            <person name="van West P."/>
            <person name="Whitty B.R."/>
            <person name="Coutinho P.M."/>
            <person name="Henrissat B."/>
            <person name="Martin F."/>
            <person name="Thomas P.D."/>
            <person name="Tyler B.M."/>
            <person name="De Vries R.P."/>
            <person name="Kamoun S."/>
            <person name="Yandell M."/>
            <person name="Tisserat N."/>
            <person name="Buell C.R."/>
        </authorList>
    </citation>
    <scope>NUCLEOTIDE SEQUENCE</scope>
    <source>
        <strain evidence="2">DAOM:BR144</strain>
    </source>
</reference>
<name>K3X3S0_GLOUD</name>
<evidence type="ECO:0000313" key="1">
    <source>
        <dbReference type="EnsemblProtists" id="PYU1_T011869"/>
    </source>
</evidence>
<dbReference type="EMBL" id="GL376637">
    <property type="status" value="NOT_ANNOTATED_CDS"/>
    <property type="molecule type" value="Genomic_DNA"/>
</dbReference>
<proteinExistence type="predicted"/>
<dbReference type="Proteomes" id="UP000019132">
    <property type="component" value="Unassembled WGS sequence"/>
</dbReference>
<dbReference type="EnsemblProtists" id="PYU1_T011869">
    <property type="protein sequence ID" value="PYU1_T011869"/>
    <property type="gene ID" value="PYU1_G011843"/>
</dbReference>
<reference evidence="1" key="3">
    <citation type="submission" date="2015-02" db="UniProtKB">
        <authorList>
            <consortium name="EnsemblProtists"/>
        </authorList>
    </citation>
    <scope>IDENTIFICATION</scope>
    <source>
        <strain evidence="1">DAOM BR144</strain>
    </source>
</reference>
<keyword evidence="2" id="KW-1185">Reference proteome</keyword>
<protein>
    <submittedName>
        <fullName evidence="1">Uncharacterized protein</fullName>
    </submittedName>
</protein>
<accession>K3X3S0</accession>